<dbReference type="InterPro" id="IPR018325">
    <property type="entry name" value="Rad4/PNGase_transGLS-fold"/>
</dbReference>
<dbReference type="EMBL" id="QKRW01000034">
    <property type="protein sequence ID" value="RAL61053.1"/>
    <property type="molecule type" value="Genomic_DNA"/>
</dbReference>
<feature type="region of interest" description="Disordered" evidence="6">
    <location>
        <begin position="765"/>
        <end position="788"/>
    </location>
</feature>
<organism evidence="10 11">
    <name type="scientific">Monilinia fructigena</name>
    <dbReference type="NCBI Taxonomy" id="38457"/>
    <lineage>
        <taxon>Eukaryota</taxon>
        <taxon>Fungi</taxon>
        <taxon>Dikarya</taxon>
        <taxon>Ascomycota</taxon>
        <taxon>Pezizomycotina</taxon>
        <taxon>Leotiomycetes</taxon>
        <taxon>Helotiales</taxon>
        <taxon>Sclerotiniaceae</taxon>
        <taxon>Monilinia</taxon>
    </lineage>
</organism>
<dbReference type="InterPro" id="IPR018326">
    <property type="entry name" value="Rad4_beta-hairpin_dom1"/>
</dbReference>
<dbReference type="PANTHER" id="PTHR12135">
    <property type="entry name" value="DNA REPAIR PROTEIN XP-C / RAD4"/>
    <property type="match status" value="1"/>
</dbReference>
<evidence type="ECO:0000259" key="9">
    <source>
        <dbReference type="SMART" id="SM01032"/>
    </source>
</evidence>
<evidence type="ECO:0000313" key="11">
    <source>
        <dbReference type="Proteomes" id="UP000249056"/>
    </source>
</evidence>
<dbReference type="Proteomes" id="UP000249056">
    <property type="component" value="Unassembled WGS sequence"/>
</dbReference>
<feature type="compositionally biased region" description="Polar residues" evidence="6">
    <location>
        <begin position="853"/>
        <end position="867"/>
    </location>
</feature>
<feature type="compositionally biased region" description="Acidic residues" evidence="6">
    <location>
        <begin position="231"/>
        <end position="247"/>
    </location>
</feature>
<evidence type="ECO:0000256" key="2">
    <source>
        <dbReference type="ARBA" id="ARBA00009525"/>
    </source>
</evidence>
<reference evidence="10 11" key="1">
    <citation type="submission" date="2018-06" db="EMBL/GenBank/DDBJ databases">
        <title>Genome Sequence of the Brown Rot Fungal Pathogen Monilinia fructigena.</title>
        <authorList>
            <person name="Landi L."/>
            <person name="De Miccolis Angelini R.M."/>
            <person name="Pollastro S."/>
            <person name="Abate D."/>
            <person name="Faretra F."/>
            <person name="Romanazzi G."/>
        </authorList>
    </citation>
    <scope>NUCLEOTIDE SEQUENCE [LARGE SCALE GENOMIC DNA]</scope>
    <source>
        <strain evidence="10 11">Mfrg269</strain>
    </source>
</reference>
<dbReference type="GO" id="GO:0016791">
    <property type="term" value="F:phosphatase activity"/>
    <property type="evidence" value="ECO:0007669"/>
    <property type="project" value="InterPro"/>
</dbReference>
<dbReference type="PANTHER" id="PTHR12135:SF2">
    <property type="entry name" value="DNA REPAIR PROTEIN RAD34"/>
    <property type="match status" value="1"/>
</dbReference>
<comment type="subcellular location">
    <subcellularLocation>
        <location evidence="1">Nucleus</location>
    </subcellularLocation>
</comment>
<evidence type="ECO:0008006" key="12">
    <source>
        <dbReference type="Google" id="ProtNLM"/>
    </source>
</evidence>
<dbReference type="OrthoDB" id="300780at2759"/>
<dbReference type="Pfam" id="PF03835">
    <property type="entry name" value="Rad4"/>
    <property type="match status" value="1"/>
</dbReference>
<feature type="compositionally biased region" description="Basic residues" evidence="6">
    <location>
        <begin position="986"/>
        <end position="997"/>
    </location>
</feature>
<dbReference type="Gene3D" id="3.90.260.10">
    <property type="entry name" value="Transglutaminase-like"/>
    <property type="match status" value="1"/>
</dbReference>
<dbReference type="GO" id="GO:0003697">
    <property type="term" value="F:single-stranded DNA binding"/>
    <property type="evidence" value="ECO:0007669"/>
    <property type="project" value="TreeGrafter"/>
</dbReference>
<evidence type="ECO:0000259" key="7">
    <source>
        <dbReference type="SMART" id="SM01030"/>
    </source>
</evidence>
<dbReference type="GO" id="GO:0000111">
    <property type="term" value="C:nucleotide-excision repair factor 2 complex"/>
    <property type="evidence" value="ECO:0007669"/>
    <property type="project" value="TreeGrafter"/>
</dbReference>
<feature type="region of interest" description="Disordered" evidence="6">
    <location>
        <begin position="298"/>
        <end position="341"/>
    </location>
</feature>
<dbReference type="GO" id="GO:0006289">
    <property type="term" value="P:nucleotide-excision repair"/>
    <property type="evidence" value="ECO:0007669"/>
    <property type="project" value="InterPro"/>
</dbReference>
<feature type="domain" description="Rad4 beta-hairpin" evidence="8">
    <location>
        <begin position="570"/>
        <end position="633"/>
    </location>
</feature>
<dbReference type="Gene3D" id="3.40.50.1000">
    <property type="entry name" value="HAD superfamily/HAD-like"/>
    <property type="match status" value="1"/>
</dbReference>
<dbReference type="SUPFAM" id="SSF54001">
    <property type="entry name" value="Cysteine proteinases"/>
    <property type="match status" value="1"/>
</dbReference>
<feature type="compositionally biased region" description="Polar residues" evidence="6">
    <location>
        <begin position="150"/>
        <end position="159"/>
    </location>
</feature>
<keyword evidence="4" id="KW-0234">DNA repair</keyword>
<dbReference type="Pfam" id="PF10403">
    <property type="entry name" value="BHD_1"/>
    <property type="match status" value="1"/>
</dbReference>
<comment type="similarity">
    <text evidence="2">Belongs to the XPC family.</text>
</comment>
<keyword evidence="3" id="KW-0227">DNA damage</keyword>
<dbReference type="SMART" id="SM01030">
    <property type="entry name" value="BHD_1"/>
    <property type="match status" value="1"/>
</dbReference>
<dbReference type="Gene3D" id="2.20.20.110">
    <property type="entry name" value="Rad4, beta-hairpin domain BHD1"/>
    <property type="match status" value="1"/>
</dbReference>
<gene>
    <name evidence="10" type="ORF">DID88_010394</name>
</gene>
<dbReference type="InterPro" id="IPR010036">
    <property type="entry name" value="MDP_1_eu_arc"/>
</dbReference>
<keyword evidence="11" id="KW-1185">Reference proteome</keyword>
<dbReference type="Gene3D" id="3.30.70.2460">
    <property type="entry name" value="Rad4, beta-hairpin domain BHD3"/>
    <property type="match status" value="1"/>
</dbReference>
<comment type="caution">
    <text evidence="10">The sequence shown here is derived from an EMBL/GenBank/DDBJ whole genome shotgun (WGS) entry which is preliminary data.</text>
</comment>
<dbReference type="InterPro" id="IPR018328">
    <property type="entry name" value="Rad4_beta-hairpin_dom3"/>
</dbReference>
<feature type="region of interest" description="Disordered" evidence="6">
    <location>
        <begin position="146"/>
        <end position="264"/>
    </location>
</feature>
<dbReference type="GO" id="GO:0003684">
    <property type="term" value="F:damaged DNA binding"/>
    <property type="evidence" value="ECO:0007669"/>
    <property type="project" value="InterPro"/>
</dbReference>
<protein>
    <recommendedName>
        <fullName evidence="12">Rad4 beta-hairpin domain-containing protein</fullName>
    </recommendedName>
</protein>
<name>A0A395INS2_9HELO</name>
<evidence type="ECO:0000259" key="8">
    <source>
        <dbReference type="SMART" id="SM01031"/>
    </source>
</evidence>
<evidence type="ECO:0000256" key="5">
    <source>
        <dbReference type="ARBA" id="ARBA00023242"/>
    </source>
</evidence>
<dbReference type="GO" id="GO:0005737">
    <property type="term" value="C:cytoplasm"/>
    <property type="evidence" value="ECO:0007669"/>
    <property type="project" value="TreeGrafter"/>
</dbReference>
<evidence type="ECO:0000256" key="1">
    <source>
        <dbReference type="ARBA" id="ARBA00004123"/>
    </source>
</evidence>
<dbReference type="Pfam" id="PF10405">
    <property type="entry name" value="BHD_3"/>
    <property type="match status" value="1"/>
</dbReference>
<evidence type="ECO:0000256" key="3">
    <source>
        <dbReference type="ARBA" id="ARBA00022763"/>
    </source>
</evidence>
<feature type="domain" description="Rad4 beta-hairpin" evidence="7">
    <location>
        <begin position="509"/>
        <end position="568"/>
    </location>
</feature>
<feature type="domain" description="Rad4 beta-hairpin" evidence="9">
    <location>
        <begin position="640"/>
        <end position="714"/>
    </location>
</feature>
<keyword evidence="5" id="KW-0539">Nucleus</keyword>
<dbReference type="InterPro" id="IPR004583">
    <property type="entry name" value="DNA_repair_Rad4"/>
</dbReference>
<feature type="compositionally biased region" description="Acidic residues" evidence="6">
    <location>
        <begin position="1033"/>
        <end position="1043"/>
    </location>
</feature>
<dbReference type="GO" id="GO:0071942">
    <property type="term" value="C:XPC complex"/>
    <property type="evidence" value="ECO:0007669"/>
    <property type="project" value="TreeGrafter"/>
</dbReference>
<feature type="region of interest" description="Disordered" evidence="6">
    <location>
        <begin position="847"/>
        <end position="1043"/>
    </location>
</feature>
<dbReference type="InterPro" id="IPR036985">
    <property type="entry name" value="Transglutaminase-like_sf"/>
</dbReference>
<evidence type="ECO:0000313" key="10">
    <source>
        <dbReference type="EMBL" id="RAL61053.1"/>
    </source>
</evidence>
<dbReference type="GO" id="GO:0006298">
    <property type="term" value="P:mismatch repair"/>
    <property type="evidence" value="ECO:0007669"/>
    <property type="project" value="TreeGrafter"/>
</dbReference>
<sequence>MVGAASRTSAPDLGREMLRLLHVMAVDGKKRKAIEFFDQLEIYPGSKIAHFTKLQKSTGISYKDMLFFDDEARNRNVESLGVKMCLVRDGVNKAEIDRGIKEWRHMHGHETKSSVCFGDNYQLSIVKCQYASILSAQTFTFFVSPDSEPGPSNQQNLKGNKSKPVKVTPRKATLFDDLDAGAKSPGDTKSILQKIQATDDNDDDDESSLSSLSDNEFEDVPNTNRQQKDDATDDEDEDEDIEFEDIDTNIADRPSANIPTGDLELTLTKETRISLTNPLGTKKGPSKIERGIRIATHQPTKSANKPARRSARGNGLKEAPIDLSESKELSVADSQDEDDESVVDITPAKTRVHPSKPYDKDLPFPHYWTEVLSPVTNTYTPIDPLVLKVIATNSELLQKFETRGAKADKAKQVTAYIVGHSSDGTAKDVTIRYLKGHMLPGRTKGNRIPVEKVPIYNSRGKIKRYEYFDWFKTVMSGYVRGSKKCPRTEIDDHEEATDLKAVQPKKKEVKEGEETLQSYKSSTEFVLERHLRREEAILDTARHVKTFTVKAKGDNPTEEKVYLRKDVVSCKSLETWHKEGRAPLPGAVPRKRVPYRAATTNRKRELAEAEMETGEKMLQGLYSRDQTDWIIPPPIENGVIPKNNYGNMDVYVQSMVPVGAVHIPRRGTKKICTRLGIDYAEAVTGFEFGARMAIPIITGVVVAEENFELVMEQWEKDEAERVRKEDEKKTKAAITMWRKMLMGLRIIERMTGEYGNHGGTEVDLVNPFNNKNGKGKPVDEDSNSEEQAIEMQQQDEEMAGGFFPDGHDEEEPEVHHSTSFFPVVASQEDEDGENGGGGFIVEHEEEEKANGINGCTSAPPQTFQFIGNENTETNATSNEDTNEETGGEIQTNKPQVTIPALTPRPRGRPAGSTNKKVTKAKSTPSKPKPRTPAKQAAPAPKPSNKRKRIPDSEDEDDMDESSSLSDIEMDEEEESDVEVVPPPKKSTVKKPAAKRRATVSAPTPPVRKTPRRNAKRVSETALRSHYFDHGGDSESEDEEDDDD</sequence>
<feature type="compositionally biased region" description="Low complexity" evidence="6">
    <location>
        <begin position="868"/>
        <end position="879"/>
    </location>
</feature>
<dbReference type="InterPro" id="IPR023214">
    <property type="entry name" value="HAD_sf"/>
</dbReference>
<dbReference type="Pfam" id="PF10404">
    <property type="entry name" value="BHD_2"/>
    <property type="match status" value="1"/>
</dbReference>
<proteinExistence type="inferred from homology"/>
<dbReference type="AlphaFoldDB" id="A0A395INS2"/>
<feature type="compositionally biased region" description="Acidic residues" evidence="6">
    <location>
        <begin position="967"/>
        <end position="977"/>
    </location>
</feature>
<dbReference type="InterPro" id="IPR018327">
    <property type="entry name" value="BHD_2"/>
</dbReference>
<evidence type="ECO:0000256" key="6">
    <source>
        <dbReference type="SAM" id="MobiDB-lite"/>
    </source>
</evidence>
<dbReference type="SMART" id="SM01031">
    <property type="entry name" value="BHD_2"/>
    <property type="match status" value="1"/>
</dbReference>
<accession>A0A395INS2</accession>
<evidence type="ECO:0000256" key="4">
    <source>
        <dbReference type="ARBA" id="ARBA00023204"/>
    </source>
</evidence>
<dbReference type="Pfam" id="PF12689">
    <property type="entry name" value="Acid_PPase"/>
    <property type="match status" value="1"/>
</dbReference>
<dbReference type="FunFam" id="3.30.70.2460:FF:000001">
    <property type="entry name" value="DNA repair protein Rad4 family"/>
    <property type="match status" value="1"/>
</dbReference>
<dbReference type="SMART" id="SM01032">
    <property type="entry name" value="BHD_3"/>
    <property type="match status" value="1"/>
</dbReference>
<dbReference type="InterPro" id="IPR042488">
    <property type="entry name" value="Rad4_BHD3_sf"/>
</dbReference>
<dbReference type="InterPro" id="IPR038765">
    <property type="entry name" value="Papain-like_cys_pep_sf"/>
</dbReference>